<keyword evidence="2" id="KW-1185">Reference proteome</keyword>
<comment type="caution">
    <text evidence="1">The sequence shown here is derived from an EMBL/GenBank/DDBJ whole genome shotgun (WGS) entry which is preliminary data.</text>
</comment>
<accession>A0ABV4UDF8</accession>
<evidence type="ECO:0000313" key="1">
    <source>
        <dbReference type="EMBL" id="MFA9949684.1"/>
    </source>
</evidence>
<protein>
    <submittedName>
        <fullName evidence="1">Uncharacterized protein</fullName>
    </submittedName>
</protein>
<evidence type="ECO:0000313" key="2">
    <source>
        <dbReference type="Proteomes" id="UP001574673"/>
    </source>
</evidence>
<reference evidence="2" key="1">
    <citation type="submission" date="2024-06" db="EMBL/GenBank/DDBJ databases">
        <title>Radixoralia hellwigii gen. nov., sp nov., isolated from a root canal in the human oral cavity.</title>
        <authorList>
            <person name="Bartsch S."/>
            <person name="Wittmer A."/>
            <person name="Schulz A.-K."/>
            <person name="Neumann-Schaal M."/>
            <person name="Wolf J."/>
            <person name="Gronow S."/>
            <person name="Tennert C."/>
            <person name="Haecker G."/>
            <person name="Cieplik F."/>
            <person name="Al-Ahmad A."/>
        </authorList>
    </citation>
    <scope>NUCLEOTIDE SEQUENCE [LARGE SCALE GENOMIC DNA]</scope>
    <source>
        <strain evidence="2">Wk13</strain>
    </source>
</reference>
<dbReference type="Proteomes" id="UP001574673">
    <property type="component" value="Unassembled WGS sequence"/>
</dbReference>
<sequence length="70" mass="7774">MVRLTRSAAKSASPCVAARCFLSSTEAVSKRFVAREKSNFEQLNARTYTINIPERPYLPFVGGKLKPALQ</sequence>
<gene>
    <name evidence="1" type="ORF">ABCS64_04955</name>
</gene>
<dbReference type="EMBL" id="JBEUWX010000002">
    <property type="protein sequence ID" value="MFA9949684.1"/>
    <property type="molecule type" value="Genomic_DNA"/>
</dbReference>
<dbReference type="RefSeq" id="WP_418890794.1">
    <property type="nucleotide sequence ID" value="NZ_JBEUWX010000002.1"/>
</dbReference>
<proteinExistence type="predicted"/>
<organism evidence="1 2">
    <name type="scientific">Dentiradicibacter hellwigii</name>
    <dbReference type="NCBI Taxonomy" id="3149053"/>
    <lineage>
        <taxon>Bacteria</taxon>
        <taxon>Pseudomonadati</taxon>
        <taxon>Pseudomonadota</taxon>
        <taxon>Betaproteobacteria</taxon>
        <taxon>Rhodocyclales</taxon>
        <taxon>Rhodocyclaceae</taxon>
        <taxon>Dentiradicibacter</taxon>
    </lineage>
</organism>
<name>A0ABV4UDF8_9RHOO</name>